<feature type="compositionally biased region" description="Low complexity" evidence="1">
    <location>
        <begin position="71"/>
        <end position="81"/>
    </location>
</feature>
<evidence type="ECO:0000313" key="3">
    <source>
        <dbReference type="Proteomes" id="UP000016936"/>
    </source>
</evidence>
<protein>
    <recommendedName>
        <fullName evidence="4">Methyltransferase type 11 domain-containing protein</fullName>
    </recommendedName>
</protein>
<evidence type="ECO:0000256" key="1">
    <source>
        <dbReference type="SAM" id="MobiDB-lite"/>
    </source>
</evidence>
<dbReference type="HOGENOM" id="CLU_024652_1_0_1"/>
<name>M2T1N0_COCH5</name>
<reference evidence="2 3" key="1">
    <citation type="journal article" date="2012" name="PLoS Pathog.">
        <title>Diverse lifestyles and strategies of plant pathogenesis encoded in the genomes of eighteen Dothideomycetes fungi.</title>
        <authorList>
            <person name="Ohm R.A."/>
            <person name="Feau N."/>
            <person name="Henrissat B."/>
            <person name="Schoch C.L."/>
            <person name="Horwitz B.A."/>
            <person name="Barry K.W."/>
            <person name="Condon B.J."/>
            <person name="Copeland A.C."/>
            <person name="Dhillon B."/>
            <person name="Glaser F."/>
            <person name="Hesse C.N."/>
            <person name="Kosti I."/>
            <person name="LaButti K."/>
            <person name="Lindquist E.A."/>
            <person name="Lucas S."/>
            <person name="Salamov A.A."/>
            <person name="Bradshaw R.E."/>
            <person name="Ciuffetti L."/>
            <person name="Hamelin R.C."/>
            <person name="Kema G.H.J."/>
            <person name="Lawrence C."/>
            <person name="Scott J.A."/>
            <person name="Spatafora J.W."/>
            <person name="Turgeon B.G."/>
            <person name="de Wit P.J.G.M."/>
            <person name="Zhong S."/>
            <person name="Goodwin S.B."/>
            <person name="Grigoriev I.V."/>
        </authorList>
    </citation>
    <scope>NUCLEOTIDE SEQUENCE [LARGE SCALE GENOMIC DNA]</scope>
    <source>
        <strain evidence="3">C5 / ATCC 48332 / race O</strain>
    </source>
</reference>
<dbReference type="EMBL" id="KB445576">
    <property type="protein sequence ID" value="EMD91515.1"/>
    <property type="molecule type" value="Genomic_DNA"/>
</dbReference>
<dbReference type="AlphaFoldDB" id="M2T1N0"/>
<dbReference type="InterPro" id="IPR029063">
    <property type="entry name" value="SAM-dependent_MTases_sf"/>
</dbReference>
<evidence type="ECO:0000313" key="2">
    <source>
        <dbReference type="EMBL" id="EMD91515.1"/>
    </source>
</evidence>
<dbReference type="Proteomes" id="UP000016936">
    <property type="component" value="Unassembled WGS sequence"/>
</dbReference>
<dbReference type="Gene3D" id="3.40.50.150">
    <property type="entry name" value="Vaccinia Virus protein VP39"/>
    <property type="match status" value="1"/>
</dbReference>
<reference evidence="3" key="2">
    <citation type="journal article" date="2013" name="PLoS Genet.">
        <title>Comparative genome structure, secondary metabolite, and effector coding capacity across Cochliobolus pathogens.</title>
        <authorList>
            <person name="Condon B.J."/>
            <person name="Leng Y."/>
            <person name="Wu D."/>
            <person name="Bushley K.E."/>
            <person name="Ohm R.A."/>
            <person name="Otillar R."/>
            <person name="Martin J."/>
            <person name="Schackwitz W."/>
            <person name="Grimwood J."/>
            <person name="MohdZainudin N."/>
            <person name="Xue C."/>
            <person name="Wang R."/>
            <person name="Manning V.A."/>
            <person name="Dhillon B."/>
            <person name="Tu Z.J."/>
            <person name="Steffenson B.J."/>
            <person name="Salamov A."/>
            <person name="Sun H."/>
            <person name="Lowry S."/>
            <person name="LaButti K."/>
            <person name="Han J."/>
            <person name="Copeland A."/>
            <person name="Lindquist E."/>
            <person name="Barry K."/>
            <person name="Schmutz J."/>
            <person name="Baker S.E."/>
            <person name="Ciuffetti L.M."/>
            <person name="Grigoriev I.V."/>
            <person name="Zhong S."/>
            <person name="Turgeon B.G."/>
        </authorList>
    </citation>
    <scope>NUCLEOTIDE SEQUENCE [LARGE SCALE GENOMIC DNA]</scope>
    <source>
        <strain evidence="3">C5 / ATCC 48332 / race O</strain>
    </source>
</reference>
<keyword evidence="3" id="KW-1185">Reference proteome</keyword>
<accession>M2T1N0</accession>
<organism evidence="2 3">
    <name type="scientific">Cochliobolus heterostrophus (strain C5 / ATCC 48332 / race O)</name>
    <name type="common">Southern corn leaf blight fungus</name>
    <name type="synonym">Bipolaris maydis</name>
    <dbReference type="NCBI Taxonomy" id="701091"/>
    <lineage>
        <taxon>Eukaryota</taxon>
        <taxon>Fungi</taxon>
        <taxon>Dikarya</taxon>
        <taxon>Ascomycota</taxon>
        <taxon>Pezizomycotina</taxon>
        <taxon>Dothideomycetes</taxon>
        <taxon>Pleosporomycetidae</taxon>
        <taxon>Pleosporales</taxon>
        <taxon>Pleosporineae</taxon>
        <taxon>Pleosporaceae</taxon>
        <taxon>Bipolaris</taxon>
    </lineage>
</organism>
<feature type="compositionally biased region" description="Basic and acidic residues" evidence="1">
    <location>
        <begin position="91"/>
        <end position="100"/>
    </location>
</feature>
<feature type="region of interest" description="Disordered" evidence="1">
    <location>
        <begin position="1"/>
        <end position="101"/>
    </location>
</feature>
<sequence>MFATDLPLEKEPETFGARRERKAKERSVRSPSIGASTTSRSSRGSASTERDAWWPTSLKKANIIKPKIKRSPSSSSQSSQKTFRNVPATLDMKKAREFKDPALQPSWTYTSSLSGTLPSGNSLHLDEYHQISELEGDNSSRQSSSISSHASSNSPQPTKKGCSRPEALELYDSFHRKMSLNDIRMPSFDSDMSSKPFSQWQCLAPREVPTEMQPNVQPQTSASILYSPNSSSIKLTRFQRFIRRMESAGPKVVLDRLKEDWQEVTSDGIDEELILEKQLWLLTGLQMQSARQDNNTPIPKLSTGKILELYGNLSEVYQLSAMHPSQMFGSVPLPYPEDYFSHIRASTLPSLVPSSELPELFSECYKLLAPGGFLEIRVMDAAPVRTTAGPLMRAWIEDKLSVNLERLFRCSKPCALLPSWLTDAGFELDDQHKDQKLTLPCVSDPGSAKIDDELSTIIGRALWKDIWGSFVEDSLDEPKWWWENKGIVEECMERQTVLECRTIFAYKRETAR</sequence>
<dbReference type="SUPFAM" id="SSF53335">
    <property type="entry name" value="S-adenosyl-L-methionine-dependent methyltransferases"/>
    <property type="match status" value="1"/>
</dbReference>
<feature type="region of interest" description="Disordered" evidence="1">
    <location>
        <begin position="135"/>
        <end position="164"/>
    </location>
</feature>
<feature type="compositionally biased region" description="Basic and acidic residues" evidence="1">
    <location>
        <begin position="7"/>
        <end position="28"/>
    </location>
</feature>
<gene>
    <name evidence="2" type="ORF">COCHEDRAFT_1175526</name>
</gene>
<dbReference type="eggNOG" id="ENOG502SKZZ">
    <property type="taxonomic scope" value="Eukaryota"/>
</dbReference>
<proteinExistence type="predicted"/>
<feature type="compositionally biased region" description="Low complexity" evidence="1">
    <location>
        <begin position="139"/>
        <end position="154"/>
    </location>
</feature>
<evidence type="ECO:0008006" key="4">
    <source>
        <dbReference type="Google" id="ProtNLM"/>
    </source>
</evidence>
<feature type="compositionally biased region" description="Low complexity" evidence="1">
    <location>
        <begin position="30"/>
        <end position="47"/>
    </location>
</feature>
<dbReference type="OMA" id="EPKWWWE"/>
<dbReference type="OrthoDB" id="3902588at2759"/>